<comment type="subcellular location">
    <subcellularLocation>
        <location evidence="1">Cytoplasm</location>
    </subcellularLocation>
</comment>
<proteinExistence type="predicted"/>
<keyword evidence="3 6" id="KW-0808">Transferase</keyword>
<accession>A0A2A9MNT6</accession>
<comment type="caution">
    <text evidence="6">The sequence shown here is derived from an EMBL/GenBank/DDBJ whole genome shotgun (WGS) entry which is preliminary data.</text>
</comment>
<dbReference type="Pfam" id="PF17785">
    <property type="entry name" value="PUA_3"/>
    <property type="match status" value="1"/>
</dbReference>
<dbReference type="Gene3D" id="3.40.50.150">
    <property type="entry name" value="Vaccinia Virus protein VP39"/>
    <property type="match status" value="1"/>
</dbReference>
<feature type="compositionally biased region" description="Low complexity" evidence="4">
    <location>
        <begin position="229"/>
        <end position="243"/>
    </location>
</feature>
<dbReference type="AlphaFoldDB" id="A0A2A9MNT6"/>
<sequence>MSAPQLFLKRFRRGGTRDASARLGPAREFPSSAFTADSSSFSPPCSSPSACTTASLSVSSSASASSCSLSHAAPACGSSSRLVSPQCFPFSSAARAQFAMRRNWFASNPSGGCSSHGLLRLSSREHRVALAPRESHLSSPPCPSQSSPSKCNYVFEEVPPSRSSASESAPSLRSSSVPSSVMLALASRALSSVWCFGVMAPSPAQAPPTSPRGWGRSFSTFSSLSSSGYAHSRQTASSSPSAESRSKHRSPSRAKSVSSSNAVSAFLRDAPLKRPQLHVKEFAAAQIRRGRPWIFRSDLVGGDELEVHAPCFVDVASAEGRDGETLGVALYNSQSTVAARLFARERYQRIDAGYLALLLRRAAALRQRFFTHPFFRVCNGEGDDLPGIVLDRYGSHFVLQLNAAGLDDLLPVLHPVIEEVFEAELRTLVLRNDSPLRLREKLPLEKSFLIGYRDSPVEIVENGCSFLVDLLQGDRTGWNFQMQPARAMLAPLCRRKTVLDLFSHGGAFGVQAASHGASAVVCVHPSASPVALGEQSVEANSLSDRVAFFQAEIPAFLQHFNAQSSAVSQSAPHETPTRERRPHNATSLPFEVGREGRHSSAEKAEKAVAALRDMRIEKFDVVMLDVPATLAVPTPRTAEYLEALVEGAINATAKSGLLLVNVEITALGRVDLLSIIRRQVHVTAAAHAVFDCAQLLRIYERRGFTQIYSTPVCLNRSHFVDGRKRFRRYTREVMHGLSQRIDAAVQRHRTRRTAGIYFYMWTPARVLFCSTSWACRSLRACGVGGVGRQGKVLGQGLQARDHPIHIALPESRHTQSCLLHLD</sequence>
<name>A0A2A9MNT6_BESBE</name>
<gene>
    <name evidence="6" type="ORF">BESB_038580</name>
</gene>
<dbReference type="PANTHER" id="PTHR42873">
    <property type="entry name" value="RIBOSOMAL RNA LARGE SUBUNIT METHYLTRANSFERASE"/>
    <property type="match status" value="1"/>
</dbReference>
<reference evidence="6 7" key="1">
    <citation type="submission" date="2017-09" db="EMBL/GenBank/DDBJ databases">
        <title>Genome sequencing of Besnoitia besnoiti strain Bb-Ger1.</title>
        <authorList>
            <person name="Schares G."/>
            <person name="Venepally P."/>
            <person name="Lorenzi H.A."/>
        </authorList>
    </citation>
    <scope>NUCLEOTIDE SEQUENCE [LARGE SCALE GENOMIC DNA]</scope>
    <source>
        <strain evidence="6 7">Bb-Ger1</strain>
    </source>
</reference>
<evidence type="ECO:0000256" key="4">
    <source>
        <dbReference type="SAM" id="MobiDB-lite"/>
    </source>
</evidence>
<dbReference type="InterPro" id="IPR041532">
    <property type="entry name" value="RlmI-like_PUA"/>
</dbReference>
<evidence type="ECO:0000313" key="7">
    <source>
        <dbReference type="Proteomes" id="UP000224006"/>
    </source>
</evidence>
<dbReference type="Gene3D" id="3.30.750.80">
    <property type="entry name" value="RNA methyltransferase domain (HRMD) like"/>
    <property type="match status" value="1"/>
</dbReference>
<evidence type="ECO:0000259" key="5">
    <source>
        <dbReference type="Pfam" id="PF17785"/>
    </source>
</evidence>
<dbReference type="CDD" id="cd11572">
    <property type="entry name" value="RlmI_M_like"/>
    <property type="match status" value="1"/>
</dbReference>
<feature type="region of interest" description="Disordered" evidence="4">
    <location>
        <begin position="229"/>
        <end position="257"/>
    </location>
</feature>
<dbReference type="OrthoDB" id="269872at2759"/>
<evidence type="ECO:0000256" key="2">
    <source>
        <dbReference type="ARBA" id="ARBA00022490"/>
    </source>
</evidence>
<dbReference type="InterPro" id="IPR029063">
    <property type="entry name" value="SAM-dependent_MTases_sf"/>
</dbReference>
<protein>
    <submittedName>
        <fullName evidence="6">SAM-dependent methyltransferase</fullName>
    </submittedName>
</protein>
<feature type="compositionally biased region" description="Basic and acidic residues" evidence="4">
    <location>
        <begin position="592"/>
        <end position="601"/>
    </location>
</feature>
<evidence type="ECO:0000256" key="3">
    <source>
        <dbReference type="ARBA" id="ARBA00022679"/>
    </source>
</evidence>
<dbReference type="EMBL" id="NWUJ01000002">
    <property type="protein sequence ID" value="PFH37400.1"/>
    <property type="molecule type" value="Genomic_DNA"/>
</dbReference>
<keyword evidence="7" id="KW-1185">Reference proteome</keyword>
<keyword evidence="6" id="KW-0489">Methyltransferase</keyword>
<feature type="region of interest" description="Disordered" evidence="4">
    <location>
        <begin position="566"/>
        <end position="601"/>
    </location>
</feature>
<dbReference type="InterPro" id="IPR036974">
    <property type="entry name" value="PUA_sf"/>
</dbReference>
<evidence type="ECO:0000256" key="1">
    <source>
        <dbReference type="ARBA" id="ARBA00004496"/>
    </source>
</evidence>
<dbReference type="GO" id="GO:0008168">
    <property type="term" value="F:methyltransferase activity"/>
    <property type="evidence" value="ECO:0007669"/>
    <property type="project" value="UniProtKB-KW"/>
</dbReference>
<dbReference type="KEGG" id="bbes:BESB_038580"/>
<dbReference type="VEuPathDB" id="ToxoDB:BESB_038580"/>
<keyword evidence="2" id="KW-0963">Cytoplasm</keyword>
<feature type="domain" description="RlmI-like PUA" evidence="5">
    <location>
        <begin position="278"/>
        <end position="344"/>
    </location>
</feature>
<dbReference type="Proteomes" id="UP000224006">
    <property type="component" value="Chromosome II"/>
</dbReference>
<dbReference type="GO" id="GO:0005737">
    <property type="term" value="C:cytoplasm"/>
    <property type="evidence" value="ECO:0007669"/>
    <property type="project" value="UniProtKB-SubCell"/>
</dbReference>
<evidence type="ECO:0000313" key="6">
    <source>
        <dbReference type="EMBL" id="PFH37400.1"/>
    </source>
</evidence>
<dbReference type="GeneID" id="40308839"/>
<dbReference type="RefSeq" id="XP_029221409.1">
    <property type="nucleotide sequence ID" value="XM_029362444.1"/>
</dbReference>
<dbReference type="SUPFAM" id="SSF53335">
    <property type="entry name" value="S-adenosyl-L-methionine-dependent methyltransferases"/>
    <property type="match status" value="1"/>
</dbReference>
<organism evidence="6 7">
    <name type="scientific">Besnoitia besnoiti</name>
    <name type="common">Apicomplexan protozoan</name>
    <dbReference type="NCBI Taxonomy" id="94643"/>
    <lineage>
        <taxon>Eukaryota</taxon>
        <taxon>Sar</taxon>
        <taxon>Alveolata</taxon>
        <taxon>Apicomplexa</taxon>
        <taxon>Conoidasida</taxon>
        <taxon>Coccidia</taxon>
        <taxon>Eucoccidiorida</taxon>
        <taxon>Eimeriorina</taxon>
        <taxon>Sarcocystidae</taxon>
        <taxon>Besnoitia</taxon>
    </lineage>
</organism>
<dbReference type="PANTHER" id="PTHR42873:SF1">
    <property type="entry name" value="S-ADENOSYLMETHIONINE-DEPENDENT METHYLTRANSFERASE DOMAIN-CONTAINING PROTEIN"/>
    <property type="match status" value="1"/>
</dbReference>
<dbReference type="GO" id="GO:0032259">
    <property type="term" value="P:methylation"/>
    <property type="evidence" value="ECO:0007669"/>
    <property type="project" value="UniProtKB-KW"/>
</dbReference>
<dbReference type="Gene3D" id="2.30.130.10">
    <property type="entry name" value="PUA domain"/>
    <property type="match status" value="1"/>
</dbReference>
<dbReference type="GO" id="GO:0003723">
    <property type="term" value="F:RNA binding"/>
    <property type="evidence" value="ECO:0007669"/>
    <property type="project" value="InterPro"/>
</dbReference>